<dbReference type="SFLD" id="SFLDS00029">
    <property type="entry name" value="Radical_SAM"/>
    <property type="match status" value="1"/>
</dbReference>
<dbReference type="CDD" id="cd01335">
    <property type="entry name" value="Radical_SAM"/>
    <property type="match status" value="1"/>
</dbReference>
<dbReference type="SMART" id="SM00729">
    <property type="entry name" value="Elp3"/>
    <property type="match status" value="1"/>
</dbReference>
<dbReference type="Pfam" id="PF06968">
    <property type="entry name" value="BATS"/>
    <property type="match status" value="1"/>
</dbReference>
<keyword evidence="16" id="KW-1185">Reference proteome</keyword>
<keyword evidence="8 13" id="KW-0479">Metal-binding</keyword>
<keyword evidence="4 13" id="KW-0004">4Fe-4S</keyword>
<dbReference type="HAMAP" id="MF_01694">
    <property type="entry name" value="BioB"/>
    <property type="match status" value="1"/>
</dbReference>
<dbReference type="PIRSF" id="PIRSF001619">
    <property type="entry name" value="Biotin_synth"/>
    <property type="match status" value="1"/>
</dbReference>
<dbReference type="PROSITE" id="PS51918">
    <property type="entry name" value="RADICAL_SAM"/>
    <property type="match status" value="1"/>
</dbReference>
<dbReference type="SUPFAM" id="SSF102114">
    <property type="entry name" value="Radical SAM enzymes"/>
    <property type="match status" value="1"/>
</dbReference>
<evidence type="ECO:0000256" key="7">
    <source>
        <dbReference type="ARBA" id="ARBA00022714"/>
    </source>
</evidence>
<keyword evidence="6 13" id="KW-0949">S-adenosyl-L-methionine</keyword>
<dbReference type="EC" id="2.8.1.6" evidence="3 13"/>
<dbReference type="SFLD" id="SFLDG01278">
    <property type="entry name" value="biotin_synthase_like"/>
    <property type="match status" value="1"/>
</dbReference>
<sequence>MSLSPAEIRAIHDLPVPELLYRAATAHRQHWNAEEIQFCTLDSIKTGACPEDCAYCPQSARYQTDLKVEPLKDVDKVLAGAAEAKANGSTRYCMGAAWREVKDDANFDAVLDMVQGVSGMGMEVCVTLGMLNEAQAKRLKAAGCQVYNHNIDSSRDFYETIIHTRKFDERLETIAAVRAAGLEVCSGGIVGMGETVDQRIHFLQELTELEPAPESIPINQFVAVDGTPLANVDPLPPLELVRMIATARILFPKSRIRLSAGRTQMSDELQALCFFAGANSIFTGEKLLTTPNPGGNHDHWLLSALGMRVEGAPVKSA</sequence>
<dbReference type="Proteomes" id="UP001165044">
    <property type="component" value="Unassembled WGS sequence"/>
</dbReference>
<dbReference type="InterPro" id="IPR007197">
    <property type="entry name" value="rSAM"/>
</dbReference>
<comment type="catalytic activity">
    <reaction evidence="12 13">
        <text>(4R,5S)-dethiobiotin + (sulfur carrier)-SH + 2 reduced [2Fe-2S]-[ferredoxin] + 2 S-adenosyl-L-methionine = (sulfur carrier)-H + biotin + 2 5'-deoxyadenosine + 2 L-methionine + 2 oxidized [2Fe-2S]-[ferredoxin]</text>
        <dbReference type="Rhea" id="RHEA:22060"/>
        <dbReference type="Rhea" id="RHEA-COMP:10000"/>
        <dbReference type="Rhea" id="RHEA-COMP:10001"/>
        <dbReference type="Rhea" id="RHEA-COMP:14737"/>
        <dbReference type="Rhea" id="RHEA-COMP:14739"/>
        <dbReference type="ChEBI" id="CHEBI:17319"/>
        <dbReference type="ChEBI" id="CHEBI:29917"/>
        <dbReference type="ChEBI" id="CHEBI:33737"/>
        <dbReference type="ChEBI" id="CHEBI:33738"/>
        <dbReference type="ChEBI" id="CHEBI:57586"/>
        <dbReference type="ChEBI" id="CHEBI:57844"/>
        <dbReference type="ChEBI" id="CHEBI:59789"/>
        <dbReference type="ChEBI" id="CHEBI:64428"/>
        <dbReference type="ChEBI" id="CHEBI:149473"/>
        <dbReference type="EC" id="2.8.1.6"/>
    </reaction>
</comment>
<feature type="binding site" evidence="13">
    <location>
        <position position="185"/>
    </location>
    <ligand>
        <name>[2Fe-2S] cluster</name>
        <dbReference type="ChEBI" id="CHEBI:190135"/>
    </ligand>
</feature>
<comment type="cofactor">
    <cofactor evidence="13">
        <name>[2Fe-2S] cluster</name>
        <dbReference type="ChEBI" id="CHEBI:190135"/>
    </cofactor>
    <text evidence="13">Binds 1 [2Fe-2S] cluster. The cluster is coordinated with 3 cysteines and 1 arginine.</text>
</comment>
<keyword evidence="9 13" id="KW-0093">Biotin biosynthesis</keyword>
<dbReference type="SFLD" id="SFLDG01060">
    <property type="entry name" value="BATS_domain_containing"/>
    <property type="match status" value="1"/>
</dbReference>
<evidence type="ECO:0000259" key="14">
    <source>
        <dbReference type="PROSITE" id="PS51918"/>
    </source>
</evidence>
<evidence type="ECO:0000313" key="15">
    <source>
        <dbReference type="EMBL" id="GLH68079.1"/>
    </source>
</evidence>
<feature type="domain" description="Radical SAM core" evidence="14">
    <location>
        <begin position="34"/>
        <end position="262"/>
    </location>
</feature>
<dbReference type="RefSeq" id="WP_285609755.1">
    <property type="nucleotide sequence ID" value="NZ_BSDC01000003.1"/>
</dbReference>
<evidence type="ECO:0000256" key="5">
    <source>
        <dbReference type="ARBA" id="ARBA00022679"/>
    </source>
</evidence>
<keyword evidence="7 13" id="KW-0001">2Fe-2S</keyword>
<dbReference type="InterPro" id="IPR024177">
    <property type="entry name" value="Biotin_synthase"/>
</dbReference>
<feature type="binding site" evidence="13">
    <location>
        <position position="93"/>
    </location>
    <ligand>
        <name>[2Fe-2S] cluster</name>
        <dbReference type="ChEBI" id="CHEBI:190135"/>
    </ligand>
</feature>
<evidence type="ECO:0000256" key="1">
    <source>
        <dbReference type="ARBA" id="ARBA00004942"/>
    </source>
</evidence>
<gene>
    <name evidence="13 15" type="primary">bioB</name>
    <name evidence="15" type="ORF">GETHED_24430</name>
</gene>
<proteinExistence type="inferred from homology"/>
<feature type="binding site" evidence="13">
    <location>
        <position position="257"/>
    </location>
    <ligand>
        <name>[2Fe-2S] cluster</name>
        <dbReference type="ChEBI" id="CHEBI:190135"/>
    </ligand>
</feature>
<dbReference type="InterPro" id="IPR006638">
    <property type="entry name" value="Elp3/MiaA/NifB-like_rSAM"/>
</dbReference>
<organism evidence="15 16">
    <name type="scientific">Geothrix edaphica</name>
    <dbReference type="NCBI Taxonomy" id="2927976"/>
    <lineage>
        <taxon>Bacteria</taxon>
        <taxon>Pseudomonadati</taxon>
        <taxon>Acidobacteriota</taxon>
        <taxon>Holophagae</taxon>
        <taxon>Holophagales</taxon>
        <taxon>Holophagaceae</taxon>
        <taxon>Geothrix</taxon>
    </lineage>
</organism>
<accession>A0ABQ5Q0B9</accession>
<evidence type="ECO:0000256" key="4">
    <source>
        <dbReference type="ARBA" id="ARBA00022485"/>
    </source>
</evidence>
<dbReference type="Pfam" id="PF04055">
    <property type="entry name" value="Radical_SAM"/>
    <property type="match status" value="1"/>
</dbReference>
<evidence type="ECO:0000256" key="8">
    <source>
        <dbReference type="ARBA" id="ARBA00022723"/>
    </source>
</evidence>
<dbReference type="NCBIfam" id="TIGR00433">
    <property type="entry name" value="bioB"/>
    <property type="match status" value="1"/>
</dbReference>
<dbReference type="SMART" id="SM00876">
    <property type="entry name" value="BATS"/>
    <property type="match status" value="1"/>
</dbReference>
<dbReference type="PANTHER" id="PTHR22976">
    <property type="entry name" value="BIOTIN SYNTHASE"/>
    <property type="match status" value="1"/>
</dbReference>
<comment type="cofactor">
    <cofactor evidence="13">
        <name>[4Fe-4S] cluster</name>
        <dbReference type="ChEBI" id="CHEBI:49883"/>
    </cofactor>
    <text evidence="13">Binds 1 [4Fe-4S] cluster. The cluster is coordinated with 3 cysteines and an exchangeable S-adenosyl-L-methionine.</text>
</comment>
<dbReference type="InterPro" id="IPR013785">
    <property type="entry name" value="Aldolase_TIM"/>
</dbReference>
<evidence type="ECO:0000256" key="10">
    <source>
        <dbReference type="ARBA" id="ARBA00023004"/>
    </source>
</evidence>
<evidence type="ECO:0000256" key="12">
    <source>
        <dbReference type="ARBA" id="ARBA00051157"/>
    </source>
</evidence>
<keyword evidence="11 13" id="KW-0411">Iron-sulfur</keyword>
<feature type="binding site" evidence="13">
    <location>
        <position position="49"/>
    </location>
    <ligand>
        <name>[4Fe-4S] cluster</name>
        <dbReference type="ChEBI" id="CHEBI:49883"/>
        <note>4Fe-4S-S-AdoMet</note>
    </ligand>
</feature>
<dbReference type="Gene3D" id="3.20.20.70">
    <property type="entry name" value="Aldolase class I"/>
    <property type="match status" value="1"/>
</dbReference>
<comment type="subunit">
    <text evidence="13">Homodimer.</text>
</comment>
<feature type="binding site" evidence="13">
    <location>
        <position position="53"/>
    </location>
    <ligand>
        <name>[4Fe-4S] cluster</name>
        <dbReference type="ChEBI" id="CHEBI:49883"/>
        <note>4Fe-4S-S-AdoMet</note>
    </ligand>
</feature>
<evidence type="ECO:0000256" key="3">
    <source>
        <dbReference type="ARBA" id="ARBA00012236"/>
    </source>
</evidence>
<evidence type="ECO:0000256" key="9">
    <source>
        <dbReference type="ARBA" id="ARBA00022756"/>
    </source>
</evidence>
<keyword evidence="10 13" id="KW-0408">Iron</keyword>
<dbReference type="InterPro" id="IPR010722">
    <property type="entry name" value="BATS_dom"/>
</dbReference>
<evidence type="ECO:0000256" key="11">
    <source>
        <dbReference type="ARBA" id="ARBA00023014"/>
    </source>
</evidence>
<dbReference type="EMBL" id="BSDC01000003">
    <property type="protein sequence ID" value="GLH68079.1"/>
    <property type="molecule type" value="Genomic_DNA"/>
</dbReference>
<comment type="pathway">
    <text evidence="1 13">Cofactor biosynthesis; biotin biosynthesis; biotin from 7,8-diaminononanoate: step 2/2.</text>
</comment>
<keyword evidence="5 13" id="KW-0808">Transferase</keyword>
<name>A0ABQ5Q0B9_9BACT</name>
<feature type="binding site" evidence="13">
    <location>
        <position position="125"/>
    </location>
    <ligand>
        <name>[2Fe-2S] cluster</name>
        <dbReference type="ChEBI" id="CHEBI:190135"/>
    </ligand>
</feature>
<dbReference type="PANTHER" id="PTHR22976:SF2">
    <property type="entry name" value="BIOTIN SYNTHASE, MITOCHONDRIAL"/>
    <property type="match status" value="1"/>
</dbReference>
<comment type="similarity">
    <text evidence="2 13">Belongs to the radical SAM superfamily. Biotin synthase family.</text>
</comment>
<evidence type="ECO:0000256" key="13">
    <source>
        <dbReference type="HAMAP-Rule" id="MF_01694"/>
    </source>
</evidence>
<evidence type="ECO:0000256" key="2">
    <source>
        <dbReference type="ARBA" id="ARBA00010765"/>
    </source>
</evidence>
<dbReference type="SFLD" id="SFLDF00272">
    <property type="entry name" value="biotin_synthase"/>
    <property type="match status" value="1"/>
</dbReference>
<feature type="binding site" evidence="13">
    <location>
        <position position="56"/>
    </location>
    <ligand>
        <name>[4Fe-4S] cluster</name>
        <dbReference type="ChEBI" id="CHEBI:49883"/>
        <note>4Fe-4S-S-AdoMet</note>
    </ligand>
</feature>
<reference evidence="15" key="1">
    <citation type="journal article" date="2023" name="Antonie Van Leeuwenhoek">
        <title>Mesoterricola silvestris gen. nov., sp. nov., Mesoterricola sediminis sp. nov., Geothrix oryzae sp. nov., Geothrix edaphica sp. nov., Geothrix rubra sp. nov., and Geothrix limicola sp. nov., six novel members of Acidobacteriota isolated from soils.</title>
        <authorList>
            <person name="Itoh H."/>
            <person name="Sugisawa Y."/>
            <person name="Mise K."/>
            <person name="Xu Z."/>
            <person name="Kuniyasu M."/>
            <person name="Ushijima N."/>
            <person name="Kawano K."/>
            <person name="Kobayashi E."/>
            <person name="Shiratori Y."/>
            <person name="Masuda Y."/>
            <person name="Senoo K."/>
        </authorList>
    </citation>
    <scope>NUCLEOTIDE SEQUENCE</scope>
    <source>
        <strain evidence="15">Red802</strain>
    </source>
</reference>
<evidence type="ECO:0000256" key="6">
    <source>
        <dbReference type="ARBA" id="ARBA00022691"/>
    </source>
</evidence>
<evidence type="ECO:0000313" key="16">
    <source>
        <dbReference type="Proteomes" id="UP001165044"/>
    </source>
</evidence>
<comment type="function">
    <text evidence="13">Catalyzes the conversion of dethiobiotin (DTB) to biotin by the insertion of a sulfur atom into dethiobiotin via a radical-based mechanism.</text>
</comment>
<comment type="caution">
    <text evidence="15">The sequence shown here is derived from an EMBL/GenBank/DDBJ whole genome shotgun (WGS) entry which is preliminary data.</text>
</comment>
<dbReference type="InterPro" id="IPR058240">
    <property type="entry name" value="rSAM_sf"/>
</dbReference>
<dbReference type="InterPro" id="IPR002684">
    <property type="entry name" value="Biotin_synth/BioAB"/>
</dbReference>
<protein>
    <recommendedName>
        <fullName evidence="3 13">Biotin synthase</fullName>
        <ecNumber evidence="3 13">2.8.1.6</ecNumber>
    </recommendedName>
</protein>